<evidence type="ECO:0000313" key="1">
    <source>
        <dbReference type="EMBL" id="KAK0573385.1"/>
    </source>
</evidence>
<protein>
    <submittedName>
        <fullName evidence="1">Uncharacterized protein</fullName>
    </submittedName>
</protein>
<dbReference type="AlphaFoldDB" id="A0AA39VB68"/>
<organism evidence="1 2">
    <name type="scientific">Acer saccharum</name>
    <name type="common">Sugar maple</name>
    <dbReference type="NCBI Taxonomy" id="4024"/>
    <lineage>
        <taxon>Eukaryota</taxon>
        <taxon>Viridiplantae</taxon>
        <taxon>Streptophyta</taxon>
        <taxon>Embryophyta</taxon>
        <taxon>Tracheophyta</taxon>
        <taxon>Spermatophyta</taxon>
        <taxon>Magnoliopsida</taxon>
        <taxon>eudicotyledons</taxon>
        <taxon>Gunneridae</taxon>
        <taxon>Pentapetalae</taxon>
        <taxon>rosids</taxon>
        <taxon>malvids</taxon>
        <taxon>Sapindales</taxon>
        <taxon>Sapindaceae</taxon>
        <taxon>Hippocastanoideae</taxon>
        <taxon>Acereae</taxon>
        <taxon>Acer</taxon>
    </lineage>
</organism>
<dbReference type="EMBL" id="JAUESC010000387">
    <property type="protein sequence ID" value="KAK0573385.1"/>
    <property type="molecule type" value="Genomic_DNA"/>
</dbReference>
<proteinExistence type="predicted"/>
<evidence type="ECO:0000313" key="2">
    <source>
        <dbReference type="Proteomes" id="UP001168877"/>
    </source>
</evidence>
<accession>A0AA39VB68</accession>
<sequence length="96" mass="10546">MRESTIHEHCSLGTVHAVLFMQFCSHGTVPGYCSRNTGKRCTGVDLLDTRSTGSGAVVEELYQYMSRLAVSGQHRIPAPLGAPYIIFALYQTKVVK</sequence>
<reference evidence="1" key="1">
    <citation type="journal article" date="2022" name="Plant J.">
        <title>Strategies of tolerance reflected in two North American maple genomes.</title>
        <authorList>
            <person name="McEvoy S.L."/>
            <person name="Sezen U.U."/>
            <person name="Trouern-Trend A."/>
            <person name="McMahon S.M."/>
            <person name="Schaberg P.G."/>
            <person name="Yang J."/>
            <person name="Wegrzyn J.L."/>
            <person name="Swenson N.G."/>
        </authorList>
    </citation>
    <scope>NUCLEOTIDE SEQUENCE</scope>
    <source>
        <strain evidence="1">NS2018</strain>
    </source>
</reference>
<gene>
    <name evidence="1" type="ORF">LWI29_007328</name>
</gene>
<keyword evidence="2" id="KW-1185">Reference proteome</keyword>
<comment type="caution">
    <text evidence="1">The sequence shown here is derived from an EMBL/GenBank/DDBJ whole genome shotgun (WGS) entry which is preliminary data.</text>
</comment>
<name>A0AA39VB68_ACESA</name>
<dbReference type="Proteomes" id="UP001168877">
    <property type="component" value="Unassembled WGS sequence"/>
</dbReference>
<reference evidence="1" key="2">
    <citation type="submission" date="2023-06" db="EMBL/GenBank/DDBJ databases">
        <authorList>
            <person name="Swenson N.G."/>
            <person name="Wegrzyn J.L."/>
            <person name="Mcevoy S.L."/>
        </authorList>
    </citation>
    <scope>NUCLEOTIDE SEQUENCE</scope>
    <source>
        <strain evidence="1">NS2018</strain>
        <tissue evidence="1">Leaf</tissue>
    </source>
</reference>